<feature type="coiled-coil region" evidence="2">
    <location>
        <begin position="71"/>
        <end position="98"/>
    </location>
</feature>
<evidence type="ECO:0000256" key="1">
    <source>
        <dbReference type="ARBA" id="ARBA00008468"/>
    </source>
</evidence>
<gene>
    <name evidence="3" type="ORF">ACJRO7_007534</name>
</gene>
<keyword evidence="2" id="KW-0175">Coiled coil</keyword>
<evidence type="ECO:0000313" key="3">
    <source>
        <dbReference type="EMBL" id="KAL3715799.1"/>
    </source>
</evidence>
<comment type="caution">
    <text evidence="3">The sequence shown here is derived from an EMBL/GenBank/DDBJ whole genome shotgun (WGS) entry which is preliminary data.</text>
</comment>
<dbReference type="AlphaFoldDB" id="A0ABD3INA1"/>
<protein>
    <submittedName>
        <fullName evidence="3">Uncharacterized protein</fullName>
    </submittedName>
</protein>
<evidence type="ECO:0000313" key="4">
    <source>
        <dbReference type="Proteomes" id="UP001634007"/>
    </source>
</evidence>
<keyword evidence="4" id="KW-1185">Reference proteome</keyword>
<proteinExistence type="inferred from homology"/>
<sequence>MEGDALAESLNDLFLNLSTMVKSELQGVNNQLELVEKMNQRVAEECGVRRRGVEAGSVRVVEQLKSKSRGFDEYVRQIEAIEEQVTHFESENQKLKTKKPNRIELNRNFGSEDFSNSLI</sequence>
<organism evidence="3 4">
    <name type="scientific">Eucalyptus globulus</name>
    <name type="common">Tasmanian blue gum</name>
    <dbReference type="NCBI Taxonomy" id="34317"/>
    <lineage>
        <taxon>Eukaryota</taxon>
        <taxon>Viridiplantae</taxon>
        <taxon>Streptophyta</taxon>
        <taxon>Embryophyta</taxon>
        <taxon>Tracheophyta</taxon>
        <taxon>Spermatophyta</taxon>
        <taxon>Magnoliopsida</taxon>
        <taxon>eudicotyledons</taxon>
        <taxon>Gunneridae</taxon>
        <taxon>Pentapetalae</taxon>
        <taxon>rosids</taxon>
        <taxon>malvids</taxon>
        <taxon>Myrtales</taxon>
        <taxon>Myrtaceae</taxon>
        <taxon>Myrtoideae</taxon>
        <taxon>Eucalypteae</taxon>
        <taxon>Eucalyptus</taxon>
    </lineage>
</organism>
<dbReference type="PANTHER" id="PTHR47882:SF1">
    <property type="entry name" value="BIOGENESIS OF LYSOSOME-RELATED ORGANELLES COMPLEX 1 SUBUNIT 2"/>
    <property type="match status" value="1"/>
</dbReference>
<dbReference type="Pfam" id="PF10046">
    <property type="entry name" value="BLOC1_2"/>
    <property type="match status" value="1"/>
</dbReference>
<reference evidence="3 4" key="1">
    <citation type="submission" date="2024-11" db="EMBL/GenBank/DDBJ databases">
        <title>Chromosome-level genome assembly of Eucalyptus globulus Labill. provides insights into its genome evolution.</title>
        <authorList>
            <person name="Li X."/>
        </authorList>
    </citation>
    <scope>NUCLEOTIDE SEQUENCE [LARGE SCALE GENOMIC DNA]</scope>
    <source>
        <strain evidence="3">CL2024</strain>
        <tissue evidence="3">Fresh tender leaves</tissue>
    </source>
</reference>
<evidence type="ECO:0000256" key="2">
    <source>
        <dbReference type="SAM" id="Coils"/>
    </source>
</evidence>
<dbReference type="Proteomes" id="UP001634007">
    <property type="component" value="Unassembled WGS sequence"/>
</dbReference>
<dbReference type="PANTHER" id="PTHR47882">
    <property type="entry name" value="BIOGENESIS OF LYSOSOME-RELATED ORGANELLES COMPLEX 1 SUBUNIT 2"/>
    <property type="match status" value="1"/>
</dbReference>
<comment type="similarity">
    <text evidence="1">Belongs to the BLOC1S2 family.</text>
</comment>
<name>A0ABD3INA1_EUCGL</name>
<dbReference type="EMBL" id="JBJKBG010000011">
    <property type="protein sequence ID" value="KAL3715799.1"/>
    <property type="molecule type" value="Genomic_DNA"/>
</dbReference>
<dbReference type="InterPro" id="IPR019269">
    <property type="entry name" value="BLOC1_su2"/>
</dbReference>
<accession>A0ABD3INA1</accession>